<reference evidence="2" key="2">
    <citation type="journal article" date="2023" name="Microbiol Resour">
        <title>Decontamination and Annotation of the Draft Genome Sequence of the Oomycete Lagenidium giganteum ARSEF 373.</title>
        <authorList>
            <person name="Morgan W.R."/>
            <person name="Tartar A."/>
        </authorList>
    </citation>
    <scope>NUCLEOTIDE SEQUENCE</scope>
    <source>
        <strain evidence="2">ARSEF 373</strain>
    </source>
</reference>
<dbReference type="AlphaFoldDB" id="A0AAV2YFT3"/>
<keyword evidence="1" id="KW-0812">Transmembrane</keyword>
<evidence type="ECO:0000313" key="3">
    <source>
        <dbReference type="Proteomes" id="UP001146120"/>
    </source>
</evidence>
<dbReference type="Proteomes" id="UP001146120">
    <property type="component" value="Unassembled WGS sequence"/>
</dbReference>
<accession>A0AAV2YFT3</accession>
<dbReference type="EMBL" id="DAKRPA010000354">
    <property type="protein sequence ID" value="DAZ93015.1"/>
    <property type="molecule type" value="Genomic_DNA"/>
</dbReference>
<keyword evidence="3" id="KW-1185">Reference proteome</keyword>
<comment type="caution">
    <text evidence="2">The sequence shown here is derived from an EMBL/GenBank/DDBJ whole genome shotgun (WGS) entry which is preliminary data.</text>
</comment>
<feature type="transmembrane region" description="Helical" evidence="1">
    <location>
        <begin position="98"/>
        <end position="119"/>
    </location>
</feature>
<feature type="transmembrane region" description="Helical" evidence="1">
    <location>
        <begin position="28"/>
        <end position="57"/>
    </location>
</feature>
<name>A0AAV2YFT3_9STRA</name>
<gene>
    <name evidence="2" type="ORF">N0F65_011308</name>
</gene>
<organism evidence="2 3">
    <name type="scientific">Lagenidium giganteum</name>
    <dbReference type="NCBI Taxonomy" id="4803"/>
    <lineage>
        <taxon>Eukaryota</taxon>
        <taxon>Sar</taxon>
        <taxon>Stramenopiles</taxon>
        <taxon>Oomycota</taxon>
        <taxon>Peronosporomycetes</taxon>
        <taxon>Pythiales</taxon>
        <taxon>Pythiaceae</taxon>
    </lineage>
</organism>
<keyword evidence="1" id="KW-0472">Membrane</keyword>
<evidence type="ECO:0000313" key="2">
    <source>
        <dbReference type="EMBL" id="DAZ93015.1"/>
    </source>
</evidence>
<reference evidence="2" key="1">
    <citation type="submission" date="2022-11" db="EMBL/GenBank/DDBJ databases">
        <authorList>
            <person name="Morgan W.R."/>
            <person name="Tartar A."/>
        </authorList>
    </citation>
    <scope>NUCLEOTIDE SEQUENCE</scope>
    <source>
        <strain evidence="2">ARSEF 373</strain>
    </source>
</reference>
<protein>
    <submittedName>
        <fullName evidence="2">Uncharacterized protein</fullName>
    </submittedName>
</protein>
<proteinExistence type="predicted"/>
<evidence type="ECO:0000256" key="1">
    <source>
        <dbReference type="SAM" id="Phobius"/>
    </source>
</evidence>
<sequence>MHLLQRPLEWNADTRLIDQQHQSALIRLWLAFTVTVVALFGVLSPRILLAVLIQLGFQSTHWSSWFAVSTASPCTAPVRCLSVAEAKLLGSVWEFCSVMSFVLLLRYVFFPATSALASYRRHSHQMKTFFRQHDRRYLSMVDGLLDDHVGNERLLFARLRQIYRRRHGAPAPHS</sequence>
<keyword evidence="1" id="KW-1133">Transmembrane helix</keyword>